<gene>
    <name evidence="7" type="ORF">B0A49_08498</name>
</gene>
<feature type="transmembrane region" description="Helical" evidence="6">
    <location>
        <begin position="906"/>
        <end position="925"/>
    </location>
</feature>
<dbReference type="Gene3D" id="1.20.1250.20">
    <property type="entry name" value="MFS general substrate transporter like domains"/>
    <property type="match status" value="1"/>
</dbReference>
<evidence type="ECO:0000256" key="2">
    <source>
        <dbReference type="ARBA" id="ARBA00022692"/>
    </source>
</evidence>
<evidence type="ECO:0000256" key="5">
    <source>
        <dbReference type="SAM" id="MobiDB-lite"/>
    </source>
</evidence>
<keyword evidence="2 6" id="KW-0812">Transmembrane</keyword>
<evidence type="ECO:0000256" key="6">
    <source>
        <dbReference type="SAM" id="Phobius"/>
    </source>
</evidence>
<evidence type="ECO:0000256" key="4">
    <source>
        <dbReference type="ARBA" id="ARBA00023136"/>
    </source>
</evidence>
<feature type="compositionally biased region" description="Low complexity" evidence="5">
    <location>
        <begin position="421"/>
        <end position="439"/>
    </location>
</feature>
<dbReference type="OrthoDB" id="10250282at2759"/>
<feature type="compositionally biased region" description="Low complexity" evidence="5">
    <location>
        <begin position="536"/>
        <end position="545"/>
    </location>
</feature>
<keyword evidence="3 6" id="KW-1133">Transmembrane helix</keyword>
<dbReference type="STRING" id="331657.A0A4U0WIC3"/>
<feature type="transmembrane region" description="Helical" evidence="6">
    <location>
        <begin position="826"/>
        <end position="847"/>
    </location>
</feature>
<feature type="transmembrane region" description="Helical" evidence="6">
    <location>
        <begin position="1023"/>
        <end position="1041"/>
    </location>
</feature>
<keyword evidence="8" id="KW-1185">Reference proteome</keyword>
<feature type="compositionally biased region" description="Polar residues" evidence="5">
    <location>
        <begin position="562"/>
        <end position="571"/>
    </location>
</feature>
<feature type="compositionally biased region" description="Low complexity" evidence="5">
    <location>
        <begin position="164"/>
        <end position="179"/>
    </location>
</feature>
<name>A0A4U0WIC3_9PEZI</name>
<feature type="region of interest" description="Disordered" evidence="5">
    <location>
        <begin position="337"/>
        <end position="357"/>
    </location>
</feature>
<keyword evidence="4 6" id="KW-0472">Membrane</keyword>
<evidence type="ECO:0000256" key="3">
    <source>
        <dbReference type="ARBA" id="ARBA00022989"/>
    </source>
</evidence>
<organism evidence="7 8">
    <name type="scientific">Cryomyces minteri</name>
    <dbReference type="NCBI Taxonomy" id="331657"/>
    <lineage>
        <taxon>Eukaryota</taxon>
        <taxon>Fungi</taxon>
        <taxon>Dikarya</taxon>
        <taxon>Ascomycota</taxon>
        <taxon>Pezizomycotina</taxon>
        <taxon>Dothideomycetes</taxon>
        <taxon>Dothideomycetes incertae sedis</taxon>
        <taxon>Cryomyces</taxon>
    </lineage>
</organism>
<dbReference type="InterPro" id="IPR036259">
    <property type="entry name" value="MFS_trans_sf"/>
</dbReference>
<dbReference type="CDD" id="cd06174">
    <property type="entry name" value="MFS"/>
    <property type="match status" value="1"/>
</dbReference>
<feature type="compositionally biased region" description="Polar residues" evidence="5">
    <location>
        <begin position="108"/>
        <end position="125"/>
    </location>
</feature>
<comment type="subcellular location">
    <subcellularLocation>
        <location evidence="1">Membrane</location>
        <topology evidence="1">Multi-pass membrane protein</topology>
    </subcellularLocation>
</comment>
<feature type="transmembrane region" description="Helical" evidence="6">
    <location>
        <begin position="875"/>
        <end position="900"/>
    </location>
</feature>
<evidence type="ECO:0000313" key="8">
    <source>
        <dbReference type="Proteomes" id="UP000308768"/>
    </source>
</evidence>
<dbReference type="GO" id="GO:0005886">
    <property type="term" value="C:plasma membrane"/>
    <property type="evidence" value="ECO:0007669"/>
    <property type="project" value="TreeGrafter"/>
</dbReference>
<dbReference type="PANTHER" id="PTHR23502:SF76">
    <property type="entry name" value="POLYAMINE TRANSPORT PROTEIN"/>
    <property type="match status" value="1"/>
</dbReference>
<reference evidence="7 8" key="1">
    <citation type="submission" date="2017-03" db="EMBL/GenBank/DDBJ databases">
        <title>Genomes of endolithic fungi from Antarctica.</title>
        <authorList>
            <person name="Coleine C."/>
            <person name="Masonjones S."/>
            <person name="Stajich J.E."/>
        </authorList>
    </citation>
    <scope>NUCLEOTIDE SEQUENCE [LARGE SCALE GENOMIC DNA]</scope>
    <source>
        <strain evidence="7 8">CCFEE 5187</strain>
    </source>
</reference>
<comment type="caution">
    <text evidence="7">The sequence shown here is derived from an EMBL/GenBank/DDBJ whole genome shotgun (WGS) entry which is preliminary data.</text>
</comment>
<feature type="region of interest" description="Disordered" evidence="5">
    <location>
        <begin position="138"/>
        <end position="188"/>
    </location>
</feature>
<dbReference type="SUPFAM" id="SSF103473">
    <property type="entry name" value="MFS general substrate transporter"/>
    <property type="match status" value="1"/>
</dbReference>
<feature type="transmembrane region" description="Helical" evidence="6">
    <location>
        <begin position="1098"/>
        <end position="1119"/>
    </location>
</feature>
<dbReference type="GO" id="GO:0022857">
    <property type="term" value="F:transmembrane transporter activity"/>
    <property type="evidence" value="ECO:0007669"/>
    <property type="project" value="TreeGrafter"/>
</dbReference>
<feature type="transmembrane region" description="Helical" evidence="6">
    <location>
        <begin position="988"/>
        <end position="1011"/>
    </location>
</feature>
<dbReference type="PANTHER" id="PTHR23502">
    <property type="entry name" value="MAJOR FACILITATOR SUPERFAMILY"/>
    <property type="match status" value="1"/>
</dbReference>
<feature type="region of interest" description="Disordered" evidence="5">
    <location>
        <begin position="259"/>
        <end position="290"/>
    </location>
</feature>
<dbReference type="Proteomes" id="UP000308768">
    <property type="component" value="Unassembled WGS sequence"/>
</dbReference>
<feature type="transmembrane region" description="Helical" evidence="6">
    <location>
        <begin position="1197"/>
        <end position="1218"/>
    </location>
</feature>
<feature type="region of interest" description="Disordered" evidence="5">
    <location>
        <begin position="421"/>
        <end position="456"/>
    </location>
</feature>
<evidence type="ECO:0000313" key="7">
    <source>
        <dbReference type="EMBL" id="TKA62734.1"/>
    </source>
</evidence>
<feature type="region of interest" description="Disordered" evidence="5">
    <location>
        <begin position="528"/>
        <end position="572"/>
    </location>
</feature>
<protein>
    <submittedName>
        <fullName evidence="7">Uncharacterized protein</fullName>
    </submittedName>
</protein>
<feature type="transmembrane region" description="Helical" evidence="6">
    <location>
        <begin position="1072"/>
        <end position="1092"/>
    </location>
</feature>
<proteinExistence type="predicted"/>
<accession>A0A4U0WIC3</accession>
<feature type="region of interest" description="Disordered" evidence="5">
    <location>
        <begin position="611"/>
        <end position="686"/>
    </location>
</feature>
<feature type="region of interest" description="Disordered" evidence="5">
    <location>
        <begin position="1"/>
        <end position="125"/>
    </location>
</feature>
<evidence type="ECO:0000256" key="1">
    <source>
        <dbReference type="ARBA" id="ARBA00004141"/>
    </source>
</evidence>
<feature type="transmembrane region" description="Helical" evidence="6">
    <location>
        <begin position="1161"/>
        <end position="1185"/>
    </location>
</feature>
<sequence length="1290" mass="141986">MVNTYATKLAGQVEGTDPDGVRRHPSNPTPTVSRKASLSGDLLARDSGLNKRAIASRGGREPARNSPARKPSNLSKNSRRNLPWLDGKSPSIRPAGRPGVRHVPGSFVSESDVTPPSELNDNNSSPVVAMADTTLQADSGPKAAGSVATLCGTSSRSPIKRTDSLSSMRSPSRLRPAPSTGSLTPTPKLVKAASSTGRYTPSDYSLAPPSDYSLVVSGQREDPSVYQQLMEKPEHLEISRRLLPSTQALVDELQRVHGGRTSEAAMSEDDHQDATTLSKGSSDPPLGCTYSPVPYPINEPVTVFAMSQVPTKPMQSNHDSGNLPLGRKATLKIKTMQAEDMSPTEPSPKSGLGIPRNTRNKSLRKAVSGLEDLMQEALHVARDAAQQDRVEEATMILDEAALVLRKATTVRGLMLDPLPISDSEMYSSESSFSDSDGSSVFQRRERSSPSMETVLTRDTHPSHPVIVEAFKRDGQVPESEHAELIGEVSHLPDGHETEESRAQTPPRFYSKKSADSIVIDWAYAKQTPQALPGRPSFPSSDSSLSNGRRPSVVRIIPPQEPPSTQKPNQDAVNHVERSALPSREAVHEHIGRYNRPPDVPRNSSLRHMEIVQQDAPIDSMRTRDTRSHDDPRRERVRKRRGYNHPGGFIESPYYRIPEKERHSKSRKHDVEELDPETPGLSLKHPRKNHFSLRERQGFSLRRHHPRPPVARNWNTLRKRITASIACINTALVGLIIGVYVSALHFTAYRLADQSHEVILGNVFLYIGLAISTLIFWPLPLLHGRKPYTLIALAIVLPLQFPQALCVDSYRSPSNATYRVGLLLSRAISGLALGFANINFITTLFDLFGVSLQSSNPHQEIVVVDDVRRHGGGMGLWLGIWTWCFIGSLAVGFLIGAGIIADLDPSWGFYVVVILIAFFLLLNVIAPEPRRAPYRRSVAEVVDEDEKIKRRVARGEVKLHISQDGPRWWFEEVWAGVVLLFRMLIQPGFLILAVYLAWIYAQVVLIIVLLGALLSRNYHWRPQYVGLGVFAIAIGALLAVPLSKASLFSRARTEGPRTDSMTLQPRVTWSSHLVRRVIFMTTLPFAGLAYTLASPGASVNYMVPIIFAGLVGFLSALAIAECNGLIMETFDTSDLQPGANTKHRLQSMASNIRRRHTNYSSFPRVCAGIFASQGIAFLFAAAATSVGSSMTRSLGAQAATGVVAGILLALTVLLILALWRFKSVQVIPNHTFGTRRGSKQWREGSVATDDAYWKPVIIGNPSGKMRRMSLLELGAQSRWTEIRKLNKLIKE</sequence>
<feature type="transmembrane region" description="Helical" evidence="6">
    <location>
        <begin position="720"/>
        <end position="742"/>
    </location>
</feature>
<dbReference type="EMBL" id="NAJN01001512">
    <property type="protein sequence ID" value="TKA62734.1"/>
    <property type="molecule type" value="Genomic_DNA"/>
</dbReference>
<feature type="transmembrane region" description="Helical" evidence="6">
    <location>
        <begin position="762"/>
        <end position="780"/>
    </location>
</feature>
<feature type="compositionally biased region" description="Basic and acidic residues" evidence="5">
    <location>
        <begin position="620"/>
        <end position="633"/>
    </location>
</feature>